<keyword evidence="2" id="KW-1185">Reference proteome</keyword>
<evidence type="ECO:0000313" key="2">
    <source>
        <dbReference type="Proteomes" id="UP000215914"/>
    </source>
</evidence>
<organism evidence="1 2">
    <name type="scientific">Helianthus annuus</name>
    <name type="common">Common sunflower</name>
    <dbReference type="NCBI Taxonomy" id="4232"/>
    <lineage>
        <taxon>Eukaryota</taxon>
        <taxon>Viridiplantae</taxon>
        <taxon>Streptophyta</taxon>
        <taxon>Embryophyta</taxon>
        <taxon>Tracheophyta</taxon>
        <taxon>Spermatophyta</taxon>
        <taxon>Magnoliopsida</taxon>
        <taxon>eudicotyledons</taxon>
        <taxon>Gunneridae</taxon>
        <taxon>Pentapetalae</taxon>
        <taxon>asterids</taxon>
        <taxon>campanulids</taxon>
        <taxon>Asterales</taxon>
        <taxon>Asteraceae</taxon>
        <taxon>Asteroideae</taxon>
        <taxon>Heliantheae alliance</taxon>
        <taxon>Heliantheae</taxon>
        <taxon>Helianthus</taxon>
    </lineage>
</organism>
<proteinExistence type="predicted"/>
<reference evidence="2" key="1">
    <citation type="journal article" date="2017" name="Nature">
        <title>The sunflower genome provides insights into oil metabolism, flowering and Asterid evolution.</title>
        <authorList>
            <person name="Badouin H."/>
            <person name="Gouzy J."/>
            <person name="Grassa C.J."/>
            <person name="Murat F."/>
            <person name="Staton S.E."/>
            <person name="Cottret L."/>
            <person name="Lelandais-Briere C."/>
            <person name="Owens G.L."/>
            <person name="Carrere S."/>
            <person name="Mayjonade B."/>
            <person name="Legrand L."/>
            <person name="Gill N."/>
            <person name="Kane N.C."/>
            <person name="Bowers J.E."/>
            <person name="Hubner S."/>
            <person name="Bellec A."/>
            <person name="Berard A."/>
            <person name="Berges H."/>
            <person name="Blanchet N."/>
            <person name="Boniface M.C."/>
            <person name="Brunel D."/>
            <person name="Catrice O."/>
            <person name="Chaidir N."/>
            <person name="Claudel C."/>
            <person name="Donnadieu C."/>
            <person name="Faraut T."/>
            <person name="Fievet G."/>
            <person name="Helmstetter N."/>
            <person name="King M."/>
            <person name="Knapp S.J."/>
            <person name="Lai Z."/>
            <person name="Le Paslier M.C."/>
            <person name="Lippi Y."/>
            <person name="Lorenzon L."/>
            <person name="Mandel J.R."/>
            <person name="Marage G."/>
            <person name="Marchand G."/>
            <person name="Marquand E."/>
            <person name="Bret-Mestries E."/>
            <person name="Morien E."/>
            <person name="Nambeesan S."/>
            <person name="Nguyen T."/>
            <person name="Pegot-Espagnet P."/>
            <person name="Pouilly N."/>
            <person name="Raftis F."/>
            <person name="Sallet E."/>
            <person name="Schiex T."/>
            <person name="Thomas J."/>
            <person name="Vandecasteele C."/>
            <person name="Vares D."/>
            <person name="Vear F."/>
            <person name="Vautrin S."/>
            <person name="Crespi M."/>
            <person name="Mangin B."/>
            <person name="Burke J.M."/>
            <person name="Salse J."/>
            <person name="Munos S."/>
            <person name="Vincourt P."/>
            <person name="Rieseberg L.H."/>
            <person name="Langlade N.B."/>
        </authorList>
    </citation>
    <scope>NUCLEOTIDE SEQUENCE [LARGE SCALE GENOMIC DNA]</scope>
    <source>
        <strain evidence="2">cv. SF193</strain>
    </source>
</reference>
<dbReference type="InParanoid" id="A0A251VMI8"/>
<protein>
    <submittedName>
        <fullName evidence="1">Uncharacterized protein</fullName>
    </submittedName>
</protein>
<name>A0A251VMI8_HELAN</name>
<dbReference type="EMBL" id="CM007890">
    <property type="protein sequence ID" value="OTG36790.1"/>
    <property type="molecule type" value="Genomic_DNA"/>
</dbReference>
<dbReference type="Proteomes" id="UP000215914">
    <property type="component" value="Chromosome 1"/>
</dbReference>
<gene>
    <name evidence="1" type="ORF">HannXRQ_Chr01g0011441</name>
</gene>
<dbReference type="AlphaFoldDB" id="A0A251VMI8"/>
<evidence type="ECO:0000313" key="1">
    <source>
        <dbReference type="EMBL" id="OTG36790.1"/>
    </source>
</evidence>
<sequence>MPAVEQAARRWWFLRVSQSILMKASYLGCLIADLKHYCIHPDSKGIIDGMVVFSVSRRRIDGMVVFCQQEDNRWNGGLLTGRL</sequence>
<accession>A0A251VMI8</accession>